<protein>
    <recommendedName>
        <fullName evidence="3">START domain-containing protein</fullName>
    </recommendedName>
</protein>
<keyword evidence="2" id="KW-1185">Reference proteome</keyword>
<reference evidence="1" key="1">
    <citation type="submission" date="2025-08" db="UniProtKB">
        <authorList>
            <consortium name="Ensembl"/>
        </authorList>
    </citation>
    <scope>IDENTIFICATION</scope>
</reference>
<proteinExistence type="predicted"/>
<evidence type="ECO:0000313" key="1">
    <source>
        <dbReference type="Ensembl" id="ENSTMTP00000014770.1"/>
    </source>
</evidence>
<dbReference type="Ensembl" id="ENSTMTT00000015278.1">
    <property type="protein sequence ID" value="ENSTMTP00000014770.1"/>
    <property type="gene ID" value="ENSTMTG00000010750.1"/>
</dbReference>
<reference evidence="1" key="2">
    <citation type="submission" date="2025-09" db="UniProtKB">
        <authorList>
            <consortium name="Ensembl"/>
        </authorList>
    </citation>
    <scope>IDENTIFICATION</scope>
</reference>
<name>A0A674J0N5_9SAUR</name>
<evidence type="ECO:0008006" key="3">
    <source>
        <dbReference type="Google" id="ProtNLM"/>
    </source>
</evidence>
<organism evidence="1 2">
    <name type="scientific">Terrapene triunguis</name>
    <name type="common">Three-toed box turtle</name>
    <dbReference type="NCBI Taxonomy" id="2587831"/>
    <lineage>
        <taxon>Eukaryota</taxon>
        <taxon>Metazoa</taxon>
        <taxon>Chordata</taxon>
        <taxon>Craniata</taxon>
        <taxon>Vertebrata</taxon>
        <taxon>Euteleostomi</taxon>
        <taxon>Archelosauria</taxon>
        <taxon>Testudinata</taxon>
        <taxon>Testudines</taxon>
        <taxon>Cryptodira</taxon>
        <taxon>Durocryptodira</taxon>
        <taxon>Testudinoidea</taxon>
        <taxon>Emydidae</taxon>
        <taxon>Terrapene</taxon>
    </lineage>
</organism>
<dbReference type="Proteomes" id="UP000472274">
    <property type="component" value="Unplaced"/>
</dbReference>
<evidence type="ECO:0000313" key="2">
    <source>
        <dbReference type="Proteomes" id="UP000472274"/>
    </source>
</evidence>
<dbReference type="AlphaFoldDB" id="A0A674J0N5"/>
<dbReference type="InParanoid" id="A0A674J0N5"/>
<accession>A0A674J0N5</accession>
<sequence>MEILPDAASLATKLKNTLIQYHSIEDGEWRIAKKTVNDPVTTSYIQLHFCLSALSPNTDLLGSRA</sequence>
<dbReference type="GeneTree" id="ENSGT01030000237949"/>